<keyword evidence="2" id="KW-1185">Reference proteome</keyword>
<dbReference type="Pfam" id="PF05717">
    <property type="entry name" value="TnpB_IS66"/>
    <property type="match status" value="1"/>
</dbReference>
<sequence>MLDDISGVSKIFLITGRTDMRKSFDGLMAIIRNIYQLDPYANAVYLFCGRDSRKIKALYFDKTGFVLMQKRLDGIGRFQWPRNASEARLLSRQEFRWLMEGLSIDQPKAIRVSGRKKDF</sequence>
<dbReference type="NCBIfam" id="NF033819">
    <property type="entry name" value="IS66_TnpB"/>
    <property type="match status" value="1"/>
</dbReference>
<dbReference type="PANTHER" id="PTHR36455:SF1">
    <property type="entry name" value="BLR8292 PROTEIN"/>
    <property type="match status" value="1"/>
</dbReference>
<dbReference type="EMBL" id="JAAITS010000026">
    <property type="protein sequence ID" value="NSG85785.1"/>
    <property type="molecule type" value="Genomic_DNA"/>
</dbReference>
<organism evidence="1 2">
    <name type="scientific">Blautia faecis</name>
    <dbReference type="NCBI Taxonomy" id="871665"/>
    <lineage>
        <taxon>Bacteria</taxon>
        <taxon>Bacillati</taxon>
        <taxon>Bacillota</taxon>
        <taxon>Clostridia</taxon>
        <taxon>Lachnospirales</taxon>
        <taxon>Lachnospiraceae</taxon>
        <taxon>Blautia</taxon>
    </lineage>
</organism>
<dbReference type="InterPro" id="IPR008878">
    <property type="entry name" value="Transposase_IS66_Orf2"/>
</dbReference>
<accession>A0ABX2H9E7</accession>
<comment type="caution">
    <text evidence="1">The sequence shown here is derived from an EMBL/GenBank/DDBJ whole genome shotgun (WGS) entry which is preliminary data.</text>
</comment>
<proteinExistence type="predicted"/>
<name>A0ABX2H9E7_9FIRM</name>
<dbReference type="RefSeq" id="WP_148462664.1">
    <property type="nucleotide sequence ID" value="NZ_JAAITS010000026.1"/>
</dbReference>
<evidence type="ECO:0000313" key="2">
    <source>
        <dbReference type="Proteomes" id="UP001644719"/>
    </source>
</evidence>
<gene>
    <name evidence="1" type="primary">tnpB</name>
    <name evidence="1" type="ORF">G5B17_10115</name>
</gene>
<dbReference type="Proteomes" id="UP001644719">
    <property type="component" value="Unassembled WGS sequence"/>
</dbReference>
<evidence type="ECO:0000313" key="1">
    <source>
        <dbReference type="EMBL" id="NSG85785.1"/>
    </source>
</evidence>
<protein>
    <submittedName>
        <fullName evidence="1">IS66 family insertion sequence element accessory protein TnpB</fullName>
    </submittedName>
</protein>
<reference evidence="1 2" key="1">
    <citation type="journal article" date="2020" name="Cell Host Microbe">
        <title>Functional and Genomic Variation between Human-Derived Isolates of Lachnospiraceae Reveals Inter- and Intra-Species Diversity.</title>
        <authorList>
            <person name="Sorbara M.T."/>
            <person name="Littmann E.R."/>
            <person name="Fontana E."/>
            <person name="Moody T.U."/>
            <person name="Kohout C.E."/>
            <person name="Gjonbalaj M."/>
            <person name="Eaton V."/>
            <person name="Seok R."/>
            <person name="Leiner I.M."/>
            <person name="Pamer E.G."/>
        </authorList>
    </citation>
    <scope>NUCLEOTIDE SEQUENCE [LARGE SCALE GENOMIC DNA]</scope>
    <source>
        <strain evidence="1 2">MSK.17.74</strain>
    </source>
</reference>
<dbReference type="PANTHER" id="PTHR36455">
    <property type="match status" value="1"/>
</dbReference>